<evidence type="ECO:0000256" key="3">
    <source>
        <dbReference type="ARBA" id="ARBA00022833"/>
    </source>
</evidence>
<evidence type="ECO:0000259" key="5">
    <source>
        <dbReference type="PROSITE" id="PS50089"/>
    </source>
</evidence>
<dbReference type="InterPro" id="IPR001841">
    <property type="entry name" value="Znf_RING"/>
</dbReference>
<dbReference type="PANTHER" id="PTHR25462">
    <property type="entry name" value="BONUS, ISOFORM C-RELATED"/>
    <property type="match status" value="1"/>
</dbReference>
<dbReference type="PROSITE" id="PS50089">
    <property type="entry name" value="ZF_RING_2"/>
    <property type="match status" value="1"/>
</dbReference>
<name>A0A7I8VH77_9ANNE</name>
<dbReference type="InterPro" id="IPR017907">
    <property type="entry name" value="Znf_RING_CS"/>
</dbReference>
<sequence length="531" mass="61302">MAGRRLIVNEETLSCAICLESWLRNKPRVLPCQHTFCLDCLENLETNNTIKCPVCRQNVTIPNGGVINFPRNLLISSLTQSLEEDMIHNCKIHLKELISPPIFCKTCNSPPICEDCLNQDHSGLHCRIIPCKSSPNLMKTYEQAFNDQKNINSENSDILIKAIGEYEVAGYKLLQEEFSKLKEKIREFYNTKNHELDAMMSNMNSTLTNKKQLDSYLKMLPKTKLILEQPPRVSLAVALQEKTEKNRNYKPPIDDLLSKESLNLTEMSLDNNNQDCSPQKELVKFLSIEKIKSPSIYIRNGGFLFLQSDNYLKSVLRKKFNRIVFRKFLNLPDESCLLEPTISQFAMTDHDIYGLSSDNGHILHFELSTPLQTVEFKHFYNKSFTSIVAREDQTGLKYVGAKRKDKYYLFVNGSFRWMIKNALFSGLFMRCNGDIIVQNKIDKTLIFLSADDGSIKESFNIPNVKDIFEYLPHGYIVLQQDYDDSFIYFYDYAFKQKQKLKQCSKILGYGKSTFICSNSSETALYKLRDIK</sequence>
<dbReference type="InterPro" id="IPR047153">
    <property type="entry name" value="TRIM45/56/19-like"/>
</dbReference>
<keyword evidence="7" id="KW-1185">Reference proteome</keyword>
<dbReference type="InterPro" id="IPR013083">
    <property type="entry name" value="Znf_RING/FYVE/PHD"/>
</dbReference>
<dbReference type="AlphaFoldDB" id="A0A7I8VH77"/>
<dbReference type="Proteomes" id="UP000549394">
    <property type="component" value="Unassembled WGS sequence"/>
</dbReference>
<keyword evidence="3" id="KW-0862">Zinc</keyword>
<reference evidence="6 7" key="1">
    <citation type="submission" date="2020-08" db="EMBL/GenBank/DDBJ databases">
        <authorList>
            <person name="Hejnol A."/>
        </authorList>
    </citation>
    <scope>NUCLEOTIDE SEQUENCE [LARGE SCALE GENOMIC DNA]</scope>
</reference>
<dbReference type="OrthoDB" id="264520at2759"/>
<organism evidence="6 7">
    <name type="scientific">Dimorphilus gyrociliatus</name>
    <dbReference type="NCBI Taxonomy" id="2664684"/>
    <lineage>
        <taxon>Eukaryota</taxon>
        <taxon>Metazoa</taxon>
        <taxon>Spiralia</taxon>
        <taxon>Lophotrochozoa</taxon>
        <taxon>Annelida</taxon>
        <taxon>Polychaeta</taxon>
        <taxon>Polychaeta incertae sedis</taxon>
        <taxon>Dinophilidae</taxon>
        <taxon>Dimorphilus</taxon>
    </lineage>
</organism>
<dbReference type="EMBL" id="CAJFCJ010000005">
    <property type="protein sequence ID" value="CAD5114618.1"/>
    <property type="molecule type" value="Genomic_DNA"/>
</dbReference>
<protein>
    <recommendedName>
        <fullName evidence="5">RING-type domain-containing protein</fullName>
    </recommendedName>
</protein>
<dbReference type="Pfam" id="PF13639">
    <property type="entry name" value="zf-RING_2"/>
    <property type="match status" value="1"/>
</dbReference>
<dbReference type="Gene3D" id="3.30.40.10">
    <property type="entry name" value="Zinc/RING finger domain, C3HC4 (zinc finger)"/>
    <property type="match status" value="1"/>
</dbReference>
<dbReference type="PANTHER" id="PTHR25462:SF296">
    <property type="entry name" value="MEIOTIC P26, ISOFORM F"/>
    <property type="match status" value="1"/>
</dbReference>
<keyword evidence="2 4" id="KW-0863">Zinc-finger</keyword>
<keyword evidence="1" id="KW-0479">Metal-binding</keyword>
<comment type="caution">
    <text evidence="6">The sequence shown here is derived from an EMBL/GenBank/DDBJ whole genome shotgun (WGS) entry which is preliminary data.</text>
</comment>
<evidence type="ECO:0000256" key="1">
    <source>
        <dbReference type="ARBA" id="ARBA00022723"/>
    </source>
</evidence>
<feature type="domain" description="RING-type" evidence="5">
    <location>
        <begin position="15"/>
        <end position="56"/>
    </location>
</feature>
<evidence type="ECO:0000313" key="6">
    <source>
        <dbReference type="EMBL" id="CAD5114618.1"/>
    </source>
</evidence>
<gene>
    <name evidence="6" type="ORF">DGYR_LOCUS3445</name>
</gene>
<dbReference type="SMART" id="SM00184">
    <property type="entry name" value="RING"/>
    <property type="match status" value="1"/>
</dbReference>
<accession>A0A7I8VH77</accession>
<evidence type="ECO:0000256" key="4">
    <source>
        <dbReference type="PROSITE-ProRule" id="PRU00175"/>
    </source>
</evidence>
<proteinExistence type="predicted"/>
<dbReference type="GO" id="GO:0008270">
    <property type="term" value="F:zinc ion binding"/>
    <property type="evidence" value="ECO:0007669"/>
    <property type="project" value="UniProtKB-KW"/>
</dbReference>
<dbReference type="PROSITE" id="PS00518">
    <property type="entry name" value="ZF_RING_1"/>
    <property type="match status" value="1"/>
</dbReference>
<dbReference type="SUPFAM" id="SSF57850">
    <property type="entry name" value="RING/U-box"/>
    <property type="match status" value="1"/>
</dbReference>
<evidence type="ECO:0000256" key="2">
    <source>
        <dbReference type="ARBA" id="ARBA00022771"/>
    </source>
</evidence>
<evidence type="ECO:0000313" key="7">
    <source>
        <dbReference type="Proteomes" id="UP000549394"/>
    </source>
</evidence>